<accession>A0ABR2EVT8</accession>
<name>A0ABR2EVT8_9ROSI</name>
<dbReference type="PANTHER" id="PTHR33710">
    <property type="entry name" value="BNAC02G09200D PROTEIN"/>
    <property type="match status" value="1"/>
</dbReference>
<organism evidence="1 2">
    <name type="scientific">Hibiscus sabdariffa</name>
    <name type="common">roselle</name>
    <dbReference type="NCBI Taxonomy" id="183260"/>
    <lineage>
        <taxon>Eukaryota</taxon>
        <taxon>Viridiplantae</taxon>
        <taxon>Streptophyta</taxon>
        <taxon>Embryophyta</taxon>
        <taxon>Tracheophyta</taxon>
        <taxon>Spermatophyta</taxon>
        <taxon>Magnoliopsida</taxon>
        <taxon>eudicotyledons</taxon>
        <taxon>Gunneridae</taxon>
        <taxon>Pentapetalae</taxon>
        <taxon>rosids</taxon>
        <taxon>malvids</taxon>
        <taxon>Malvales</taxon>
        <taxon>Malvaceae</taxon>
        <taxon>Malvoideae</taxon>
        <taxon>Hibiscus</taxon>
    </lineage>
</organism>
<gene>
    <name evidence="1" type="ORF">V6N12_059687</name>
</gene>
<proteinExistence type="predicted"/>
<dbReference type="EMBL" id="JBBPBM010000010">
    <property type="protein sequence ID" value="KAK8566152.1"/>
    <property type="molecule type" value="Genomic_DNA"/>
</dbReference>
<reference evidence="1 2" key="1">
    <citation type="journal article" date="2024" name="G3 (Bethesda)">
        <title>Genome assembly of Hibiscus sabdariffa L. provides insights into metabolisms of medicinal natural products.</title>
        <authorList>
            <person name="Kim T."/>
        </authorList>
    </citation>
    <scope>NUCLEOTIDE SEQUENCE [LARGE SCALE GENOMIC DNA]</scope>
    <source>
        <strain evidence="1">TK-2024</strain>
        <tissue evidence="1">Old leaves</tissue>
    </source>
</reference>
<evidence type="ECO:0000313" key="2">
    <source>
        <dbReference type="Proteomes" id="UP001472677"/>
    </source>
</evidence>
<protein>
    <submittedName>
        <fullName evidence="1">Uncharacterized protein</fullName>
    </submittedName>
</protein>
<sequence length="140" mass="16310">MGYYGTDYTLYRGNRSVRLDRCFDNAYWFERFPQSTLQHLLCMKSDLRPILLVMDDATRATSKPPFKYLSAWTLHKDFKRLVQENWDNTKPLAETIKTFSDAAVDWNRDVYGIVGKNKKQSSWLDCVESKVALISAEPVT</sequence>
<comment type="caution">
    <text evidence="1">The sequence shown here is derived from an EMBL/GenBank/DDBJ whole genome shotgun (WGS) entry which is preliminary data.</text>
</comment>
<dbReference type="PANTHER" id="PTHR33710:SF77">
    <property type="entry name" value="DNASE I-LIKE SUPERFAMILY PROTEIN"/>
    <property type="match status" value="1"/>
</dbReference>
<dbReference type="Proteomes" id="UP001472677">
    <property type="component" value="Unassembled WGS sequence"/>
</dbReference>
<evidence type="ECO:0000313" key="1">
    <source>
        <dbReference type="EMBL" id="KAK8566152.1"/>
    </source>
</evidence>
<keyword evidence="2" id="KW-1185">Reference proteome</keyword>